<dbReference type="Gene3D" id="3.90.1640.10">
    <property type="entry name" value="inorganic pyrophosphatase (n-terminal core)"/>
    <property type="match status" value="1"/>
</dbReference>
<name>A0A7V5PNK6_CALAY</name>
<dbReference type="PANTHER" id="PTHR47618:SF1">
    <property type="entry name" value="BIFUNCTIONAL OLIGORIBONUCLEASE AND PAP PHOSPHATASE NRNA"/>
    <property type="match status" value="1"/>
</dbReference>
<evidence type="ECO:0000313" key="3">
    <source>
        <dbReference type="EMBL" id="HHJ51955.1"/>
    </source>
</evidence>
<dbReference type="Pfam" id="PF02272">
    <property type="entry name" value="DHHA1"/>
    <property type="match status" value="1"/>
</dbReference>
<dbReference type="SUPFAM" id="SSF64182">
    <property type="entry name" value="DHH phosphoesterases"/>
    <property type="match status" value="1"/>
</dbReference>
<dbReference type="Pfam" id="PF01368">
    <property type="entry name" value="DHH"/>
    <property type="match status" value="1"/>
</dbReference>
<sequence length="332" mass="37309">MNQTYEQIRRIIDKHQHFVITSHINTDGDALGSSIALFLYLRKLNKSVQIAIPGDIPERYQFIGTSEWVNRQPVEALKESIRNADVIFILDISALDRLDVYHEAVMQSPAVRICIDHHPIQPEGLELCLVDTDRIATAEIIYQMLSHWQAEIDQPIATALYTAILSDSGSFRFQGTSHSTLQMAAELIKKGLDPSEIYSHVYETARHQQLKAWGEALCRMQSDGFVSYVAITGQWLKERNLSLKDLDGLIDIMRKDGQATVFGVFVEKNRDETIVGLRSKNGFDVGALARAMGGGGHFHASGFTANLPLEQTVERTLSLMEQRKSKQENPKS</sequence>
<proteinExistence type="predicted"/>
<dbReference type="Gene3D" id="3.10.310.30">
    <property type="match status" value="1"/>
</dbReference>
<dbReference type="InterPro" id="IPR003156">
    <property type="entry name" value="DHHA1_dom"/>
</dbReference>
<dbReference type="InterPro" id="IPR038763">
    <property type="entry name" value="DHH_sf"/>
</dbReference>
<comment type="caution">
    <text evidence="3">The sequence shown here is derived from an EMBL/GenBank/DDBJ whole genome shotgun (WGS) entry which is preliminary data.</text>
</comment>
<dbReference type="InterPro" id="IPR051319">
    <property type="entry name" value="Oligoribo/pAp-PDE_c-di-AMP_PDE"/>
</dbReference>
<protein>
    <submittedName>
        <fullName evidence="3">Bifunctional oligoribonuclease/PAP phosphatase NrnA</fullName>
    </submittedName>
</protein>
<accession>A0A7V5PNK6</accession>
<evidence type="ECO:0000259" key="2">
    <source>
        <dbReference type="Pfam" id="PF02272"/>
    </source>
</evidence>
<dbReference type="PANTHER" id="PTHR47618">
    <property type="entry name" value="BIFUNCTIONAL OLIGORIBONUCLEASE AND PAP PHOSPHATASE NRNA"/>
    <property type="match status" value="1"/>
</dbReference>
<feature type="domain" description="DDH" evidence="1">
    <location>
        <begin position="18"/>
        <end position="164"/>
    </location>
</feature>
<dbReference type="EMBL" id="DROD01000149">
    <property type="protein sequence ID" value="HHJ51955.1"/>
    <property type="molecule type" value="Genomic_DNA"/>
</dbReference>
<feature type="domain" description="DHHA1" evidence="2">
    <location>
        <begin position="238"/>
        <end position="323"/>
    </location>
</feature>
<evidence type="ECO:0000259" key="1">
    <source>
        <dbReference type="Pfam" id="PF01368"/>
    </source>
</evidence>
<dbReference type="InterPro" id="IPR001667">
    <property type="entry name" value="DDH_dom"/>
</dbReference>
<dbReference type="AlphaFoldDB" id="A0A7V5PNK6"/>
<dbReference type="Proteomes" id="UP000886124">
    <property type="component" value="Unassembled WGS sequence"/>
</dbReference>
<dbReference type="GO" id="GO:0003676">
    <property type="term" value="F:nucleic acid binding"/>
    <property type="evidence" value="ECO:0007669"/>
    <property type="project" value="InterPro"/>
</dbReference>
<reference evidence="3" key="1">
    <citation type="journal article" date="2020" name="mSystems">
        <title>Genome- and Community-Level Interaction Insights into Carbon Utilization and Element Cycling Functions of Hydrothermarchaeota in Hydrothermal Sediment.</title>
        <authorList>
            <person name="Zhou Z."/>
            <person name="Liu Y."/>
            <person name="Xu W."/>
            <person name="Pan J."/>
            <person name="Luo Z.H."/>
            <person name="Li M."/>
        </authorList>
    </citation>
    <scope>NUCLEOTIDE SEQUENCE [LARGE SCALE GENOMIC DNA]</scope>
    <source>
        <strain evidence="3">HyVt-527</strain>
    </source>
</reference>
<organism evidence="3">
    <name type="scientific">Caldithrix abyssi</name>
    <dbReference type="NCBI Taxonomy" id="187145"/>
    <lineage>
        <taxon>Bacteria</taxon>
        <taxon>Pseudomonadati</taxon>
        <taxon>Calditrichota</taxon>
        <taxon>Calditrichia</taxon>
        <taxon>Calditrichales</taxon>
        <taxon>Calditrichaceae</taxon>
        <taxon>Caldithrix</taxon>
    </lineage>
</organism>
<gene>
    <name evidence="3" type="ORF">ENJ89_02060</name>
</gene>